<dbReference type="Gene3D" id="3.30.830.10">
    <property type="entry name" value="Metalloenzyme, LuxS/M16 peptidase-like"/>
    <property type="match status" value="1"/>
</dbReference>
<accession>X1J8K0</accession>
<proteinExistence type="predicted"/>
<evidence type="ECO:0000313" key="2">
    <source>
        <dbReference type="EMBL" id="GAH90297.1"/>
    </source>
</evidence>
<organism evidence="2">
    <name type="scientific">marine sediment metagenome</name>
    <dbReference type="NCBI Taxonomy" id="412755"/>
    <lineage>
        <taxon>unclassified sequences</taxon>
        <taxon>metagenomes</taxon>
        <taxon>ecological metagenomes</taxon>
    </lineage>
</organism>
<dbReference type="InterPro" id="IPR011249">
    <property type="entry name" value="Metalloenz_LuxS/M16"/>
</dbReference>
<gene>
    <name evidence="2" type="ORF">S06H3_05808</name>
</gene>
<dbReference type="InterPro" id="IPR011765">
    <property type="entry name" value="Pept_M16_N"/>
</dbReference>
<comment type="caution">
    <text evidence="2">The sequence shown here is derived from an EMBL/GenBank/DDBJ whole genome shotgun (WGS) entry which is preliminary data.</text>
</comment>
<evidence type="ECO:0000259" key="1">
    <source>
        <dbReference type="Pfam" id="PF00675"/>
    </source>
</evidence>
<protein>
    <recommendedName>
        <fullName evidence="1">Peptidase M16 N-terminal domain-containing protein</fullName>
    </recommendedName>
</protein>
<dbReference type="Pfam" id="PF00675">
    <property type="entry name" value="Peptidase_M16"/>
    <property type="match status" value="1"/>
</dbReference>
<dbReference type="AlphaFoldDB" id="X1J8K0"/>
<name>X1J8K0_9ZZZZ</name>
<feature type="domain" description="Peptidase M16 N-terminal" evidence="1">
    <location>
        <begin position="54"/>
        <end position="101"/>
    </location>
</feature>
<sequence length="123" mass="13512">MNLRKKWIHWWAILGLLMGLSVFVSSVFAAPQATTVSESSPQPQRYVLDNGMIVILQELHTAPVVALEVWVKAGSITEGEYSGSGISHYVEHLLFKGTEKRGVGDTGSRKKSGKEIPSKFICP</sequence>
<dbReference type="GO" id="GO:0046872">
    <property type="term" value="F:metal ion binding"/>
    <property type="evidence" value="ECO:0007669"/>
    <property type="project" value="InterPro"/>
</dbReference>
<reference evidence="2" key="1">
    <citation type="journal article" date="2014" name="Front. Microbiol.">
        <title>High frequency of phylogenetically diverse reductive dehalogenase-homologous genes in deep subseafloor sedimentary metagenomes.</title>
        <authorList>
            <person name="Kawai M."/>
            <person name="Futagami T."/>
            <person name="Toyoda A."/>
            <person name="Takaki Y."/>
            <person name="Nishi S."/>
            <person name="Hori S."/>
            <person name="Arai W."/>
            <person name="Tsubouchi T."/>
            <person name="Morono Y."/>
            <person name="Uchiyama I."/>
            <person name="Ito T."/>
            <person name="Fujiyama A."/>
            <person name="Inagaki F."/>
            <person name="Takami H."/>
        </authorList>
    </citation>
    <scope>NUCLEOTIDE SEQUENCE</scope>
    <source>
        <strain evidence="2">Expedition CK06-06</strain>
    </source>
</reference>
<dbReference type="EMBL" id="BARV01002191">
    <property type="protein sequence ID" value="GAH90297.1"/>
    <property type="molecule type" value="Genomic_DNA"/>
</dbReference>
<dbReference type="SUPFAM" id="SSF63411">
    <property type="entry name" value="LuxS/MPP-like metallohydrolase"/>
    <property type="match status" value="1"/>
</dbReference>